<feature type="transmembrane region" description="Helical" evidence="1">
    <location>
        <begin position="136"/>
        <end position="152"/>
    </location>
</feature>
<feature type="transmembrane region" description="Helical" evidence="1">
    <location>
        <begin position="158"/>
        <end position="178"/>
    </location>
</feature>
<accession>A0A1H6QTK1</accession>
<gene>
    <name evidence="2" type="ORF">SAMN05192539_1001332</name>
</gene>
<proteinExistence type="predicted"/>
<keyword evidence="1" id="KW-0472">Membrane</keyword>
<evidence type="ECO:0000313" key="2">
    <source>
        <dbReference type="EMBL" id="SEI42800.1"/>
    </source>
</evidence>
<feature type="transmembrane region" description="Helical" evidence="1">
    <location>
        <begin position="260"/>
        <end position="280"/>
    </location>
</feature>
<keyword evidence="1" id="KW-1133">Transmembrane helix</keyword>
<keyword evidence="1" id="KW-0812">Transmembrane</keyword>
<dbReference type="STRING" id="667676.SAMN05192539_1001332"/>
<feature type="transmembrane region" description="Helical" evidence="1">
    <location>
        <begin position="344"/>
        <end position="365"/>
    </location>
</feature>
<keyword evidence="3" id="KW-1185">Reference proteome</keyword>
<sequence>MVAENMALRAGIENAERVSSSFLSKLASLTAVAIGIFIAVTTVYGVFHFYSPIPWWDEWDGYIGFYKAITDGQGFHAWWFPHMEHRILTSRALFFMDLHFFHGDHIILFAAQQAMYAGIVVLMARAARRSEDSVSMWWVVGIAAALMFSWVQSEIMTWGFETQVIGAYFFATWALFEFTRPESSDVRRFVVGFILAACAEFTMGNGIAAPFALVVVAIFARQSLKIVALTLVIAIGLAAVYAIGYVKPDVPPPVVHGSPLLNRLAFIFAFLGNPFAILGMRASVCIAAGVVSALTMGALTIWLYATHRGTPYRAFLIGLCAFVAASSIAAMYGRGAAGAGAAFASRYTTGALVMWAAVLLLLFDVFRTRKILTMWAGIAVALVLATGQAKIFSSNDYLFFWKLGVLGPKIGLENTKYSGMLFPTELHDRFSVYTNYGAKGRIGIYDREWLRDAGEVKFDPDRIDQTFCHGWFEGASKDGAGAYTVTGWVVSPRQKNDVLVLLVRNGETVGYGISGERRSDVEKSVKGAPENAGWMGFSKAADSLGAYGFVDGKFCKLNG</sequence>
<feature type="transmembrane region" description="Helical" evidence="1">
    <location>
        <begin position="26"/>
        <end position="50"/>
    </location>
</feature>
<feature type="transmembrane region" description="Helical" evidence="1">
    <location>
        <begin position="106"/>
        <end position="124"/>
    </location>
</feature>
<evidence type="ECO:0000256" key="1">
    <source>
        <dbReference type="SAM" id="Phobius"/>
    </source>
</evidence>
<feature type="transmembrane region" description="Helical" evidence="1">
    <location>
        <begin position="312"/>
        <end position="332"/>
    </location>
</feature>
<feature type="transmembrane region" description="Helical" evidence="1">
    <location>
        <begin position="286"/>
        <end position="305"/>
    </location>
</feature>
<protein>
    <recommendedName>
        <fullName evidence="4">Transmembrane protein</fullName>
    </recommendedName>
</protein>
<evidence type="ECO:0000313" key="3">
    <source>
        <dbReference type="Proteomes" id="UP000198866"/>
    </source>
</evidence>
<reference evidence="3" key="1">
    <citation type="submission" date="2016-10" db="EMBL/GenBank/DDBJ databases">
        <authorList>
            <person name="Varghese N."/>
            <person name="Submissions S."/>
        </authorList>
    </citation>
    <scope>NUCLEOTIDE SEQUENCE [LARGE SCALE GENOMIC DNA]</scope>
    <source>
        <strain evidence="3">LMG 26031</strain>
    </source>
</reference>
<feature type="transmembrane region" description="Helical" evidence="1">
    <location>
        <begin position="190"/>
        <end position="220"/>
    </location>
</feature>
<feature type="transmembrane region" description="Helical" evidence="1">
    <location>
        <begin position="226"/>
        <end position="248"/>
    </location>
</feature>
<dbReference type="AlphaFoldDB" id="A0A1H6QTK1"/>
<evidence type="ECO:0008006" key="4">
    <source>
        <dbReference type="Google" id="ProtNLM"/>
    </source>
</evidence>
<dbReference type="Proteomes" id="UP000198866">
    <property type="component" value="Unassembled WGS sequence"/>
</dbReference>
<organism evidence="2 3">
    <name type="scientific">Paraburkholderia diazotrophica</name>
    <dbReference type="NCBI Taxonomy" id="667676"/>
    <lineage>
        <taxon>Bacteria</taxon>
        <taxon>Pseudomonadati</taxon>
        <taxon>Pseudomonadota</taxon>
        <taxon>Betaproteobacteria</taxon>
        <taxon>Burkholderiales</taxon>
        <taxon>Burkholderiaceae</taxon>
        <taxon>Paraburkholderia</taxon>
    </lineage>
</organism>
<dbReference type="EMBL" id="FNYE01000001">
    <property type="protein sequence ID" value="SEI42800.1"/>
    <property type="molecule type" value="Genomic_DNA"/>
</dbReference>
<feature type="transmembrane region" description="Helical" evidence="1">
    <location>
        <begin position="372"/>
        <end position="392"/>
    </location>
</feature>
<name>A0A1H6QTK1_9BURK</name>